<reference evidence="2" key="1">
    <citation type="submission" date="2019-08" db="EMBL/GenBank/DDBJ databases">
        <title>The genome of the North American firefly Photinus pyralis.</title>
        <authorList>
            <consortium name="Photinus pyralis genome working group"/>
            <person name="Fallon T.R."/>
            <person name="Sander Lower S.E."/>
            <person name="Weng J.-K."/>
        </authorList>
    </citation>
    <scope>NUCLEOTIDE SEQUENCE</scope>
    <source>
        <strain evidence="2">TRF0915ILg1</strain>
        <tissue evidence="2">Whole body</tissue>
    </source>
</reference>
<evidence type="ECO:0000313" key="2">
    <source>
        <dbReference type="EMBL" id="KAF2900434.1"/>
    </source>
</evidence>
<protein>
    <submittedName>
        <fullName evidence="2">Uncharacterized protein</fullName>
    </submittedName>
</protein>
<evidence type="ECO:0000313" key="3">
    <source>
        <dbReference type="Proteomes" id="UP000801492"/>
    </source>
</evidence>
<organism evidence="2 3">
    <name type="scientific">Ignelater luminosus</name>
    <name type="common">Cucubano</name>
    <name type="synonym">Pyrophorus luminosus</name>
    <dbReference type="NCBI Taxonomy" id="2038154"/>
    <lineage>
        <taxon>Eukaryota</taxon>
        <taxon>Metazoa</taxon>
        <taxon>Ecdysozoa</taxon>
        <taxon>Arthropoda</taxon>
        <taxon>Hexapoda</taxon>
        <taxon>Insecta</taxon>
        <taxon>Pterygota</taxon>
        <taxon>Neoptera</taxon>
        <taxon>Endopterygota</taxon>
        <taxon>Coleoptera</taxon>
        <taxon>Polyphaga</taxon>
        <taxon>Elateriformia</taxon>
        <taxon>Elateroidea</taxon>
        <taxon>Elateridae</taxon>
        <taxon>Agrypninae</taxon>
        <taxon>Pyrophorini</taxon>
        <taxon>Ignelater</taxon>
    </lineage>
</organism>
<accession>A0A8K0GHV2</accession>
<dbReference type="EMBL" id="VTPC01002192">
    <property type="protein sequence ID" value="KAF2900434.1"/>
    <property type="molecule type" value="Genomic_DNA"/>
</dbReference>
<dbReference type="GO" id="GO:0003676">
    <property type="term" value="F:nucleic acid binding"/>
    <property type="evidence" value="ECO:0007669"/>
    <property type="project" value="InterPro"/>
</dbReference>
<keyword evidence="1" id="KW-0175">Coiled coil</keyword>
<name>A0A8K0GHV2_IGNLU</name>
<dbReference type="OrthoDB" id="6748180at2759"/>
<dbReference type="InterPro" id="IPR036397">
    <property type="entry name" value="RNaseH_sf"/>
</dbReference>
<gene>
    <name evidence="2" type="ORF">ILUMI_05751</name>
</gene>
<sequence>MLRTEEQLEMVLKTSDNEGTPNKTSTYTNGTNNELENITNEINEVENTEVGKEIEVEEIKGIAGRELVEDDQKQSAPVTVRTDHIKRLRPLVGDDRRLTIRMLSIELGNIVRECKTTGSVGTKPQYVRKSKITAADRRALRRIIEKNRRVSCLQLRSLSSDAVGRHISRSTCYREAHKMGFGTYKLEAALYKKKQEAFHPDCLKQTLKFPASVMIWDSMSAKVIGKLYFIKGTVDTNKYLQILEESLLPLMKEYLTSGQDFTFQQDAVACHASKQSLKWLNDYSIPLLEWVSSSPDLSLIETLCNEMKKMLRKHPARTIPELMQKLQEIGIHLLQTFAKIW</sequence>
<comment type="caution">
    <text evidence="2">The sequence shown here is derived from an EMBL/GenBank/DDBJ whole genome shotgun (WGS) entry which is preliminary data.</text>
</comment>
<dbReference type="Proteomes" id="UP000801492">
    <property type="component" value="Unassembled WGS sequence"/>
</dbReference>
<evidence type="ECO:0000256" key="1">
    <source>
        <dbReference type="SAM" id="Coils"/>
    </source>
</evidence>
<proteinExistence type="predicted"/>
<dbReference type="AlphaFoldDB" id="A0A8K0GHV2"/>
<dbReference type="Gene3D" id="3.30.420.10">
    <property type="entry name" value="Ribonuclease H-like superfamily/Ribonuclease H"/>
    <property type="match status" value="1"/>
</dbReference>
<keyword evidence="3" id="KW-1185">Reference proteome</keyword>
<feature type="coiled-coil region" evidence="1">
    <location>
        <begin position="28"/>
        <end position="55"/>
    </location>
</feature>